<evidence type="ECO:0000256" key="5">
    <source>
        <dbReference type="SAM" id="SignalP"/>
    </source>
</evidence>
<keyword evidence="1 4" id="KW-0349">Heme</keyword>
<dbReference type="EMBL" id="QKTW01000017">
    <property type="protein sequence ID" value="PZF72543.1"/>
    <property type="molecule type" value="Genomic_DNA"/>
</dbReference>
<dbReference type="RefSeq" id="WP_110999134.1">
    <property type="nucleotide sequence ID" value="NZ_QKTW01000017.1"/>
</dbReference>
<keyword evidence="3 4" id="KW-0408">Iron</keyword>
<evidence type="ECO:0000259" key="6">
    <source>
        <dbReference type="PROSITE" id="PS51007"/>
    </source>
</evidence>
<dbReference type="GO" id="GO:0009055">
    <property type="term" value="F:electron transfer activity"/>
    <property type="evidence" value="ECO:0007669"/>
    <property type="project" value="InterPro"/>
</dbReference>
<comment type="caution">
    <text evidence="7">The sequence shown here is derived from an EMBL/GenBank/DDBJ whole genome shotgun (WGS) entry which is preliminary data.</text>
</comment>
<proteinExistence type="predicted"/>
<evidence type="ECO:0000313" key="7">
    <source>
        <dbReference type="EMBL" id="PZF72543.1"/>
    </source>
</evidence>
<feature type="signal peptide" evidence="5">
    <location>
        <begin position="1"/>
        <end position="20"/>
    </location>
</feature>
<gene>
    <name evidence="7" type="ORF">DN068_11810</name>
</gene>
<evidence type="ECO:0000256" key="2">
    <source>
        <dbReference type="ARBA" id="ARBA00022723"/>
    </source>
</evidence>
<evidence type="ECO:0000313" key="8">
    <source>
        <dbReference type="Proteomes" id="UP000248745"/>
    </source>
</evidence>
<keyword evidence="2 4" id="KW-0479">Metal-binding</keyword>
<keyword evidence="8" id="KW-1185">Reference proteome</keyword>
<evidence type="ECO:0000256" key="4">
    <source>
        <dbReference type="PROSITE-ProRule" id="PRU00433"/>
    </source>
</evidence>
<evidence type="ECO:0000256" key="3">
    <source>
        <dbReference type="ARBA" id="ARBA00023004"/>
    </source>
</evidence>
<dbReference type="InterPro" id="IPR036909">
    <property type="entry name" value="Cyt_c-like_dom_sf"/>
</dbReference>
<sequence length="111" mass="12096">MKKLLVITVLAVTSMALVQCAPKTSKSVSSAGPTPEEKVAEIKKNFTDDQLAQGKTIFEANCQKCHKLKEPPTHTVQSWEGIIPGMAKKAHLDETQTSLVRAYILSNAKMS</sequence>
<reference evidence="7 8" key="1">
    <citation type="submission" date="2018-06" db="EMBL/GenBank/DDBJ databases">
        <title>Mucibacter soli gen. nov., sp. nov., a new member of the family Chitinophagaceae producing mucin.</title>
        <authorList>
            <person name="Kim M.-K."/>
            <person name="Park S."/>
            <person name="Kim T.-S."/>
            <person name="Joung Y."/>
            <person name="Han J.-H."/>
            <person name="Kim S.B."/>
        </authorList>
    </citation>
    <scope>NUCLEOTIDE SEQUENCE [LARGE SCALE GENOMIC DNA]</scope>
    <source>
        <strain evidence="7 8">R1-15</strain>
    </source>
</reference>
<protein>
    <submittedName>
        <fullName evidence="7">Cytochrome C</fullName>
    </submittedName>
</protein>
<dbReference type="AlphaFoldDB" id="A0A2W2BXF4"/>
<keyword evidence="5" id="KW-0732">Signal</keyword>
<feature type="chain" id="PRO_5016046561" evidence="5">
    <location>
        <begin position="21"/>
        <end position="111"/>
    </location>
</feature>
<organism evidence="7 8">
    <name type="scientific">Taibaiella soli</name>
    <dbReference type="NCBI Taxonomy" id="1649169"/>
    <lineage>
        <taxon>Bacteria</taxon>
        <taxon>Pseudomonadati</taxon>
        <taxon>Bacteroidota</taxon>
        <taxon>Chitinophagia</taxon>
        <taxon>Chitinophagales</taxon>
        <taxon>Chitinophagaceae</taxon>
        <taxon>Taibaiella</taxon>
    </lineage>
</organism>
<dbReference type="GO" id="GO:0046872">
    <property type="term" value="F:metal ion binding"/>
    <property type="evidence" value="ECO:0007669"/>
    <property type="project" value="UniProtKB-KW"/>
</dbReference>
<dbReference type="OrthoDB" id="679921at2"/>
<dbReference type="PROSITE" id="PS51007">
    <property type="entry name" value="CYTC"/>
    <property type="match status" value="1"/>
</dbReference>
<dbReference type="Proteomes" id="UP000248745">
    <property type="component" value="Unassembled WGS sequence"/>
</dbReference>
<dbReference type="SUPFAM" id="SSF46626">
    <property type="entry name" value="Cytochrome c"/>
    <property type="match status" value="1"/>
</dbReference>
<name>A0A2W2BXF4_9BACT</name>
<dbReference type="InterPro" id="IPR009056">
    <property type="entry name" value="Cyt_c-like_dom"/>
</dbReference>
<accession>A0A2W2BXF4</accession>
<dbReference type="GO" id="GO:0020037">
    <property type="term" value="F:heme binding"/>
    <property type="evidence" value="ECO:0007669"/>
    <property type="project" value="InterPro"/>
</dbReference>
<dbReference type="Gene3D" id="1.10.760.10">
    <property type="entry name" value="Cytochrome c-like domain"/>
    <property type="match status" value="1"/>
</dbReference>
<feature type="domain" description="Cytochrome c" evidence="6">
    <location>
        <begin position="49"/>
        <end position="111"/>
    </location>
</feature>
<evidence type="ECO:0000256" key="1">
    <source>
        <dbReference type="ARBA" id="ARBA00022617"/>
    </source>
</evidence>